<gene>
    <name evidence="1" type="ORF">B0I36DRAFT_15309</name>
</gene>
<proteinExistence type="predicted"/>
<dbReference type="Proteomes" id="UP000756346">
    <property type="component" value="Unassembled WGS sequence"/>
</dbReference>
<dbReference type="OrthoDB" id="5404599at2759"/>
<comment type="caution">
    <text evidence="1">The sequence shown here is derived from an EMBL/GenBank/DDBJ whole genome shotgun (WGS) entry which is preliminary data.</text>
</comment>
<protein>
    <recommendedName>
        <fullName evidence="3">Protein kinase domain-containing protein</fullName>
    </recommendedName>
</protein>
<accession>A0A9P9BWP0</accession>
<dbReference type="AlphaFoldDB" id="A0A9P9BWP0"/>
<name>A0A9P9BWP0_9PEZI</name>
<keyword evidence="2" id="KW-1185">Reference proteome</keyword>
<evidence type="ECO:0000313" key="1">
    <source>
        <dbReference type="EMBL" id="KAH7040785.1"/>
    </source>
</evidence>
<evidence type="ECO:0000313" key="2">
    <source>
        <dbReference type="Proteomes" id="UP000756346"/>
    </source>
</evidence>
<dbReference type="GeneID" id="70178094"/>
<organism evidence="1 2">
    <name type="scientific">Microdochium trichocladiopsis</name>
    <dbReference type="NCBI Taxonomy" id="1682393"/>
    <lineage>
        <taxon>Eukaryota</taxon>
        <taxon>Fungi</taxon>
        <taxon>Dikarya</taxon>
        <taxon>Ascomycota</taxon>
        <taxon>Pezizomycotina</taxon>
        <taxon>Sordariomycetes</taxon>
        <taxon>Xylariomycetidae</taxon>
        <taxon>Xylariales</taxon>
        <taxon>Microdochiaceae</taxon>
        <taxon>Microdochium</taxon>
    </lineage>
</organism>
<dbReference type="EMBL" id="JAGTJQ010000001">
    <property type="protein sequence ID" value="KAH7040785.1"/>
    <property type="molecule type" value="Genomic_DNA"/>
</dbReference>
<reference evidence="1" key="1">
    <citation type="journal article" date="2021" name="Nat. Commun.">
        <title>Genetic determinants of endophytism in the Arabidopsis root mycobiome.</title>
        <authorList>
            <person name="Mesny F."/>
            <person name="Miyauchi S."/>
            <person name="Thiergart T."/>
            <person name="Pickel B."/>
            <person name="Atanasova L."/>
            <person name="Karlsson M."/>
            <person name="Huettel B."/>
            <person name="Barry K.W."/>
            <person name="Haridas S."/>
            <person name="Chen C."/>
            <person name="Bauer D."/>
            <person name="Andreopoulos W."/>
            <person name="Pangilinan J."/>
            <person name="LaButti K."/>
            <person name="Riley R."/>
            <person name="Lipzen A."/>
            <person name="Clum A."/>
            <person name="Drula E."/>
            <person name="Henrissat B."/>
            <person name="Kohler A."/>
            <person name="Grigoriev I.V."/>
            <person name="Martin F.M."/>
            <person name="Hacquard S."/>
        </authorList>
    </citation>
    <scope>NUCLEOTIDE SEQUENCE</scope>
    <source>
        <strain evidence="1">MPI-CAGE-CH-0230</strain>
    </source>
</reference>
<dbReference type="RefSeq" id="XP_046018840.1">
    <property type="nucleotide sequence ID" value="XM_046148548.1"/>
</dbReference>
<sequence length="211" mass="24095">MEVHAACWTQSRPRCEHREADKGWPSYAPHCTQVSFAAALPHTMAGEYAIDVAALPDIIQPAMDFLDTSFFQTGDSSHVPPQLPSPASIISRYGYKGCCVILIKDGPHYMRMAMKFGVEQEKIRLEEVQTMRAMRQLLLSQGQDQIAIPEVFGWRRHEMWHRPHIFISMSLIEGETLRNIWSSLTSKDKTAIQLNLRNFVSTLRRIAQENP</sequence>
<evidence type="ECO:0008006" key="3">
    <source>
        <dbReference type="Google" id="ProtNLM"/>
    </source>
</evidence>